<proteinExistence type="predicted"/>
<accession>A0A1M6FGB0</accession>
<protein>
    <submittedName>
        <fullName evidence="3">Ca-activated chloride channel family protein</fullName>
    </submittedName>
</protein>
<reference evidence="3 4" key="1">
    <citation type="submission" date="2016-11" db="EMBL/GenBank/DDBJ databases">
        <authorList>
            <person name="Jaros S."/>
            <person name="Januszkiewicz K."/>
            <person name="Wedrychowicz H."/>
        </authorList>
    </citation>
    <scope>NUCLEOTIDE SEQUENCE [LARGE SCALE GENOMIC DNA]</scope>
    <source>
        <strain evidence="3 4">DSM 12906</strain>
    </source>
</reference>
<dbReference type="CDD" id="cd00198">
    <property type="entry name" value="vWFA"/>
    <property type="match status" value="1"/>
</dbReference>
<keyword evidence="1" id="KW-0472">Membrane</keyword>
<dbReference type="SUPFAM" id="SSF53300">
    <property type="entry name" value="vWA-like"/>
    <property type="match status" value="1"/>
</dbReference>
<sequence length="315" mass="32874">MTIDPIWWLVASAALLLVAWLVLGASWKVLRLSAWWAVAAVLALTGLSSLQPGRSAEEDSEAPAGLDVVIVVDRTTSMGAEDYDGNRPRMEGVAADLAALVSDLGPARFAVITSDNVATVAVPWTTDARAVVSLASTLGWREESFGNGSDIADAAPLAQELLTASASARPEARRLFLYLGDGEQTSPDPPGSFASIQDQLSAAIVLGYGTEEGGQMRQSPDSEDLVTRNGAVQLSHLDEENLRTIAEQVGGVYEHRSAPGGFSSSLPAPAPAVLGDSGGGASLAWVPAAVALVPVCLATIDAARRYRSARKEARQ</sequence>
<dbReference type="InterPro" id="IPR036465">
    <property type="entry name" value="vWFA_dom_sf"/>
</dbReference>
<dbReference type="Pfam" id="PF13519">
    <property type="entry name" value="VWA_2"/>
    <property type="match status" value="1"/>
</dbReference>
<gene>
    <name evidence="3" type="ORF">SAMN02745244_01443</name>
</gene>
<evidence type="ECO:0000313" key="4">
    <source>
        <dbReference type="Proteomes" id="UP000184512"/>
    </source>
</evidence>
<evidence type="ECO:0000256" key="1">
    <source>
        <dbReference type="SAM" id="Phobius"/>
    </source>
</evidence>
<feature type="transmembrane region" description="Helical" evidence="1">
    <location>
        <begin position="6"/>
        <end position="25"/>
    </location>
</feature>
<keyword evidence="1" id="KW-0812">Transmembrane</keyword>
<evidence type="ECO:0000259" key="2">
    <source>
        <dbReference type="PROSITE" id="PS50234"/>
    </source>
</evidence>
<dbReference type="AlphaFoldDB" id="A0A1M6FGB0"/>
<organism evidence="3 4">
    <name type="scientific">Tessaracoccus bendigoensis DSM 12906</name>
    <dbReference type="NCBI Taxonomy" id="1123357"/>
    <lineage>
        <taxon>Bacteria</taxon>
        <taxon>Bacillati</taxon>
        <taxon>Actinomycetota</taxon>
        <taxon>Actinomycetes</taxon>
        <taxon>Propionibacteriales</taxon>
        <taxon>Propionibacteriaceae</taxon>
        <taxon>Tessaracoccus</taxon>
    </lineage>
</organism>
<dbReference type="InterPro" id="IPR002035">
    <property type="entry name" value="VWF_A"/>
</dbReference>
<dbReference type="SMART" id="SM00327">
    <property type="entry name" value="VWA"/>
    <property type="match status" value="1"/>
</dbReference>
<dbReference type="RefSeq" id="WP_073186864.1">
    <property type="nucleotide sequence ID" value="NZ_FQZG01000021.1"/>
</dbReference>
<dbReference type="PROSITE" id="PS50234">
    <property type="entry name" value="VWFA"/>
    <property type="match status" value="1"/>
</dbReference>
<dbReference type="Proteomes" id="UP000184512">
    <property type="component" value="Unassembled WGS sequence"/>
</dbReference>
<evidence type="ECO:0000313" key="3">
    <source>
        <dbReference type="EMBL" id="SHI96791.1"/>
    </source>
</evidence>
<keyword evidence="4" id="KW-1185">Reference proteome</keyword>
<dbReference type="Gene3D" id="3.40.50.410">
    <property type="entry name" value="von Willebrand factor, type A domain"/>
    <property type="match status" value="1"/>
</dbReference>
<dbReference type="EMBL" id="FQZG01000021">
    <property type="protein sequence ID" value="SHI96791.1"/>
    <property type="molecule type" value="Genomic_DNA"/>
</dbReference>
<feature type="domain" description="VWFA" evidence="2">
    <location>
        <begin position="67"/>
        <end position="249"/>
    </location>
</feature>
<name>A0A1M6FGB0_9ACTN</name>
<dbReference type="STRING" id="1123357.SAMN02745244_01443"/>
<keyword evidence="1" id="KW-1133">Transmembrane helix</keyword>
<dbReference type="OrthoDB" id="9814325at2"/>